<dbReference type="OrthoDB" id="6381692at2759"/>
<keyword evidence="3" id="KW-1185">Reference proteome</keyword>
<organism evidence="2 3">
    <name type="scientific">Caligus rogercresseyi</name>
    <name type="common">Sea louse</name>
    <dbReference type="NCBI Taxonomy" id="217165"/>
    <lineage>
        <taxon>Eukaryota</taxon>
        <taxon>Metazoa</taxon>
        <taxon>Ecdysozoa</taxon>
        <taxon>Arthropoda</taxon>
        <taxon>Crustacea</taxon>
        <taxon>Multicrustacea</taxon>
        <taxon>Hexanauplia</taxon>
        <taxon>Copepoda</taxon>
        <taxon>Siphonostomatoida</taxon>
        <taxon>Caligidae</taxon>
        <taxon>Caligus</taxon>
    </lineage>
</organism>
<name>A0A7T8QUY5_CALRO</name>
<evidence type="ECO:0000256" key="1">
    <source>
        <dbReference type="SAM" id="MobiDB-lite"/>
    </source>
</evidence>
<gene>
    <name evidence="2" type="ORF">FKW44_000537</name>
</gene>
<dbReference type="Proteomes" id="UP000595437">
    <property type="component" value="Chromosome 1"/>
</dbReference>
<evidence type="ECO:0000313" key="3">
    <source>
        <dbReference type="Proteomes" id="UP000595437"/>
    </source>
</evidence>
<feature type="region of interest" description="Disordered" evidence="1">
    <location>
        <begin position="1"/>
        <end position="23"/>
    </location>
</feature>
<evidence type="ECO:0000313" key="2">
    <source>
        <dbReference type="EMBL" id="QQP56017.1"/>
    </source>
</evidence>
<proteinExistence type="predicted"/>
<dbReference type="EMBL" id="CP045890">
    <property type="protein sequence ID" value="QQP56017.1"/>
    <property type="molecule type" value="Genomic_DNA"/>
</dbReference>
<dbReference type="AlphaFoldDB" id="A0A7T8QUY5"/>
<reference evidence="3" key="1">
    <citation type="submission" date="2021-01" db="EMBL/GenBank/DDBJ databases">
        <title>Caligus Genome Assembly.</title>
        <authorList>
            <person name="Gallardo-Escarate C."/>
        </authorList>
    </citation>
    <scope>NUCLEOTIDE SEQUENCE [LARGE SCALE GENOMIC DNA]</scope>
</reference>
<sequence>MKEIQQMRRKRGGDDIDDSIQEEAASNVPPFADSLEDVIRKVRKIVKTFKKSPSKTIFWLNVAWPKD</sequence>
<accession>A0A7T8QUY5</accession>
<protein>
    <submittedName>
        <fullName evidence="2">Uncharacterized protein</fullName>
    </submittedName>
</protein>